<dbReference type="EMBL" id="AFQF01001890">
    <property type="protein sequence ID" value="EGU83175.1"/>
    <property type="molecule type" value="Genomic_DNA"/>
</dbReference>
<feature type="non-terminal residue" evidence="1">
    <location>
        <position position="21"/>
    </location>
</feature>
<accession>F9FIT2</accession>
<comment type="caution">
    <text evidence="1">The sequence shown here is derived from an EMBL/GenBank/DDBJ whole genome shotgun (WGS) entry which is preliminary data.</text>
</comment>
<reference evidence="1" key="1">
    <citation type="journal article" date="2012" name="Mol. Plant Microbe Interact.">
        <title>A highly conserved effector in Fusarium oxysporum is required for full virulence on Arabidopsis.</title>
        <authorList>
            <person name="Thatcher L.F."/>
            <person name="Gardiner D.M."/>
            <person name="Kazan K."/>
            <person name="Manners J."/>
        </authorList>
    </citation>
    <scope>NUCLEOTIDE SEQUENCE [LARGE SCALE GENOMIC DNA]</scope>
    <source>
        <strain evidence="1">Fo5176</strain>
    </source>
</reference>
<protein>
    <submittedName>
        <fullName evidence="1">Uncharacterized protein</fullName>
    </submittedName>
</protein>
<dbReference type="AlphaFoldDB" id="F9FIT2"/>
<proteinExistence type="predicted"/>
<evidence type="ECO:0000313" key="1">
    <source>
        <dbReference type="EMBL" id="EGU83175.1"/>
    </source>
</evidence>
<sequence length="21" mass="2170">MELSATAFVPKPIRIVVIGAG</sequence>
<name>F9FIT2_FUSOF</name>
<gene>
    <name evidence="1" type="ORF">FOXB_06311</name>
</gene>
<organism evidence="1">
    <name type="scientific">Fusarium oxysporum (strain Fo5176)</name>
    <name type="common">Fusarium vascular wilt</name>
    <dbReference type="NCBI Taxonomy" id="660025"/>
    <lineage>
        <taxon>Eukaryota</taxon>
        <taxon>Fungi</taxon>
        <taxon>Dikarya</taxon>
        <taxon>Ascomycota</taxon>
        <taxon>Pezizomycotina</taxon>
        <taxon>Sordariomycetes</taxon>
        <taxon>Hypocreomycetidae</taxon>
        <taxon>Hypocreales</taxon>
        <taxon>Nectriaceae</taxon>
        <taxon>Fusarium</taxon>
        <taxon>Fusarium oxysporum species complex</taxon>
    </lineage>
</organism>